<dbReference type="Proteomes" id="UP001309876">
    <property type="component" value="Unassembled WGS sequence"/>
</dbReference>
<dbReference type="EMBL" id="JAVRRJ010000009">
    <property type="protein sequence ID" value="KAK5081503.1"/>
    <property type="molecule type" value="Genomic_DNA"/>
</dbReference>
<comment type="caution">
    <text evidence="3">The sequence shown here is derived from an EMBL/GenBank/DDBJ whole genome shotgun (WGS) entry which is preliminary data.</text>
</comment>
<sequence>MSSYAILGATGNVGSSLLQLLSKNSTNEIHVFVRSRSKLFNLLPAVKDQSNVIVYEGQIQDVDLIAKCIHNTKAVFQATALSENVPGCSIATDTIKVVVEALRILRSQDDKEKLPKLVVLSSASVTDKFWKGVPRFVHRTIYNANCYIYDDLREAEKYLRDQQDWIAATFMKPGGLVSDVERGHELSLDECHTFMSFLDLAAAMIEVADTGDDRWDMKDVSLVPQTVGARFEYMAPYVLGKGLVACFFPQLYMSLRAWIP</sequence>
<gene>
    <name evidence="3" type="ORF">LTR05_007634</name>
</gene>
<dbReference type="Gene3D" id="3.40.50.720">
    <property type="entry name" value="NAD(P)-binding Rossmann-like Domain"/>
    <property type="match status" value="1"/>
</dbReference>
<keyword evidence="4" id="KW-1185">Reference proteome</keyword>
<dbReference type="InterPro" id="IPR036291">
    <property type="entry name" value="NAD(P)-bd_dom_sf"/>
</dbReference>
<reference evidence="3 4" key="1">
    <citation type="submission" date="2023-08" db="EMBL/GenBank/DDBJ databases">
        <title>Black Yeasts Isolated from many extreme environments.</title>
        <authorList>
            <person name="Coleine C."/>
            <person name="Stajich J.E."/>
            <person name="Selbmann L."/>
        </authorList>
    </citation>
    <scope>NUCLEOTIDE SEQUENCE [LARGE SCALE GENOMIC DNA]</scope>
    <source>
        <strain evidence="3 4">CCFEE 5910</strain>
    </source>
</reference>
<evidence type="ECO:0000313" key="4">
    <source>
        <dbReference type="Proteomes" id="UP001309876"/>
    </source>
</evidence>
<feature type="domain" description="NAD(P)-binding" evidence="2">
    <location>
        <begin position="8"/>
        <end position="207"/>
    </location>
</feature>
<dbReference type="Pfam" id="PF13460">
    <property type="entry name" value="NAD_binding_10"/>
    <property type="match status" value="1"/>
</dbReference>
<accession>A0AAN7Y3Z0</accession>
<dbReference type="PANTHER" id="PTHR15020:SF50">
    <property type="entry name" value="UPF0659 PROTEIN YMR090W"/>
    <property type="match status" value="1"/>
</dbReference>
<dbReference type="PANTHER" id="PTHR15020">
    <property type="entry name" value="FLAVIN REDUCTASE-RELATED"/>
    <property type="match status" value="1"/>
</dbReference>
<evidence type="ECO:0000313" key="3">
    <source>
        <dbReference type="EMBL" id="KAK5081503.1"/>
    </source>
</evidence>
<proteinExistence type="inferred from homology"/>
<dbReference type="AlphaFoldDB" id="A0AAN7Y3Z0"/>
<dbReference type="SUPFAM" id="SSF51735">
    <property type="entry name" value="NAD(P)-binding Rossmann-fold domains"/>
    <property type="match status" value="1"/>
</dbReference>
<name>A0AAN7Y3Z0_9EURO</name>
<protein>
    <recommendedName>
        <fullName evidence="2">NAD(P)-binding domain-containing protein</fullName>
    </recommendedName>
</protein>
<dbReference type="InterPro" id="IPR016040">
    <property type="entry name" value="NAD(P)-bd_dom"/>
</dbReference>
<evidence type="ECO:0000259" key="2">
    <source>
        <dbReference type="Pfam" id="PF13460"/>
    </source>
</evidence>
<organism evidence="3 4">
    <name type="scientific">Lithohypha guttulata</name>
    <dbReference type="NCBI Taxonomy" id="1690604"/>
    <lineage>
        <taxon>Eukaryota</taxon>
        <taxon>Fungi</taxon>
        <taxon>Dikarya</taxon>
        <taxon>Ascomycota</taxon>
        <taxon>Pezizomycotina</taxon>
        <taxon>Eurotiomycetes</taxon>
        <taxon>Chaetothyriomycetidae</taxon>
        <taxon>Chaetothyriales</taxon>
        <taxon>Trichomeriaceae</taxon>
        <taxon>Lithohypha</taxon>
    </lineage>
</organism>
<evidence type="ECO:0000256" key="1">
    <source>
        <dbReference type="ARBA" id="ARBA00038376"/>
    </source>
</evidence>
<comment type="similarity">
    <text evidence="1">Belongs to the avfA family.</text>
</comment>